<comment type="caution">
    <text evidence="1">The sequence shown here is derived from an EMBL/GenBank/DDBJ whole genome shotgun (WGS) entry which is preliminary data.</text>
</comment>
<sequence>MNSKFVNKISGNILFIKDNKIPIGRTYKQKLLKILGV</sequence>
<accession>A0AAE3EP12</accession>
<name>A0AAE3EP12_9FLAO</name>
<dbReference type="EMBL" id="JAKKDU010000008">
    <property type="protein sequence ID" value="MCF7568413.1"/>
    <property type="molecule type" value="Genomic_DNA"/>
</dbReference>
<dbReference type="AlphaFoldDB" id="A0AAE3EP12"/>
<dbReference type="Proteomes" id="UP001199795">
    <property type="component" value="Unassembled WGS sequence"/>
</dbReference>
<gene>
    <name evidence="1" type="ORF">L3X37_08550</name>
</gene>
<protein>
    <submittedName>
        <fullName evidence="1">Uncharacterized protein</fullName>
    </submittedName>
</protein>
<proteinExistence type="predicted"/>
<organism evidence="1 2">
    <name type="scientific">Wocania arenilitoris</name>
    <dbReference type="NCBI Taxonomy" id="2044858"/>
    <lineage>
        <taxon>Bacteria</taxon>
        <taxon>Pseudomonadati</taxon>
        <taxon>Bacteroidota</taxon>
        <taxon>Flavobacteriia</taxon>
        <taxon>Flavobacteriales</taxon>
        <taxon>Flavobacteriaceae</taxon>
        <taxon>Wocania</taxon>
    </lineage>
</organism>
<evidence type="ECO:0000313" key="2">
    <source>
        <dbReference type="Proteomes" id="UP001199795"/>
    </source>
</evidence>
<evidence type="ECO:0000313" key="1">
    <source>
        <dbReference type="EMBL" id="MCF7568413.1"/>
    </source>
</evidence>
<keyword evidence="2" id="KW-1185">Reference proteome</keyword>
<reference evidence="1" key="1">
    <citation type="submission" date="2022-01" db="EMBL/GenBank/DDBJ databases">
        <title>Draft genome sequence of Sabulilitoribacter arenilitoris KCTC 52401.</title>
        <authorList>
            <person name="Oh J.-S."/>
        </authorList>
    </citation>
    <scope>NUCLEOTIDE SEQUENCE</scope>
    <source>
        <strain evidence="1">HMF6543</strain>
    </source>
</reference>